<keyword evidence="1" id="KW-1133">Transmembrane helix</keyword>
<protein>
    <recommendedName>
        <fullName evidence="6">Small integral membrane protein (DUF2273)</fullName>
    </recommendedName>
</protein>
<proteinExistence type="predicted"/>
<evidence type="ECO:0000313" key="3">
    <source>
        <dbReference type="EMBL" id="SPE06957.1"/>
    </source>
</evidence>
<dbReference type="EMBL" id="OKQU01000001">
    <property type="protein sequence ID" value="SPE06957.1"/>
    <property type="molecule type" value="Genomic_DNA"/>
</dbReference>
<evidence type="ECO:0000256" key="1">
    <source>
        <dbReference type="SAM" id="Phobius"/>
    </source>
</evidence>
<accession>A0A2N9KAA3</accession>
<organism evidence="3 4">
    <name type="scientific">Leuconostoc suionicum</name>
    <dbReference type="NCBI Taxonomy" id="1511761"/>
    <lineage>
        <taxon>Bacteria</taxon>
        <taxon>Bacillati</taxon>
        <taxon>Bacillota</taxon>
        <taxon>Bacilli</taxon>
        <taxon>Lactobacillales</taxon>
        <taxon>Lactobacillaceae</taxon>
        <taxon>Leuconostoc</taxon>
    </lineage>
</organism>
<feature type="transmembrane region" description="Helical" evidence="1">
    <location>
        <begin position="32"/>
        <end position="51"/>
    </location>
</feature>
<dbReference type="KEGG" id="lsu:A6B45_04170"/>
<name>A0A2N9KAA3_9LACO</name>
<dbReference type="Pfam" id="PF10031">
    <property type="entry name" value="DUF2273"/>
    <property type="match status" value="1"/>
</dbReference>
<keyword evidence="1" id="KW-0472">Membrane</keyword>
<sequence>MKDKKSINIWVGGLAGFILSTLLVTVGFWKTILIIVVTLLAGWIGYLLDAYNVDLSIVSKIFTRKN</sequence>
<dbReference type="RefSeq" id="WP_072613493.1">
    <property type="nucleotide sequence ID" value="NZ_AP017935.1"/>
</dbReference>
<feature type="transmembrane region" description="Helical" evidence="1">
    <location>
        <begin position="7"/>
        <end position="26"/>
    </location>
</feature>
<evidence type="ECO:0000313" key="5">
    <source>
        <dbReference type="Proteomes" id="UP000239237"/>
    </source>
</evidence>
<keyword evidence="5" id="KW-1185">Reference proteome</keyword>
<dbReference type="InterPro" id="IPR018730">
    <property type="entry name" value="DUF2273"/>
</dbReference>
<dbReference type="EMBL" id="OKQR01000001">
    <property type="protein sequence ID" value="SPD91678.1"/>
    <property type="molecule type" value="Genomic_DNA"/>
</dbReference>
<dbReference type="AlphaFoldDB" id="A0A2N9KAA3"/>
<dbReference type="GeneID" id="99673977"/>
<evidence type="ECO:0000313" key="4">
    <source>
        <dbReference type="Proteomes" id="UP000237923"/>
    </source>
</evidence>
<evidence type="ECO:0000313" key="2">
    <source>
        <dbReference type="EMBL" id="SPD91678.1"/>
    </source>
</evidence>
<dbReference type="Proteomes" id="UP000237923">
    <property type="component" value="Unassembled WGS sequence"/>
</dbReference>
<evidence type="ECO:0008006" key="6">
    <source>
        <dbReference type="Google" id="ProtNLM"/>
    </source>
</evidence>
<dbReference type="Proteomes" id="UP000239237">
    <property type="component" value="Unassembled WGS sequence"/>
</dbReference>
<keyword evidence="1" id="KW-0812">Transmembrane</keyword>
<reference evidence="3 4" key="2">
    <citation type="submission" date="2018-02" db="EMBL/GenBank/DDBJ databases">
        <authorList>
            <person name="Cohen D.B."/>
            <person name="Kent A.D."/>
        </authorList>
    </citation>
    <scope>NUCLEOTIDE SEQUENCE [LARGE SCALE GENOMIC DNA]</scope>
    <source>
        <strain evidence="3 4">CECT 9216</strain>
    </source>
</reference>
<gene>
    <name evidence="2" type="ORF">LES8486_00662</name>
    <name evidence="3" type="ORF">LES9216_00809</name>
</gene>
<reference evidence="2 5" key="1">
    <citation type="submission" date="2018-02" db="EMBL/GenBank/DDBJ databases">
        <authorList>
            <person name="Rodrigo-Torres L."/>
            <person name="Arahal R. D."/>
            <person name="Lucena T."/>
        </authorList>
    </citation>
    <scope>NUCLEOTIDE SEQUENCE [LARGE SCALE GENOMIC DNA]</scope>
    <source>
        <strain evidence="2 5">CECT 8486</strain>
    </source>
</reference>